<dbReference type="GO" id="GO:0051537">
    <property type="term" value="F:2 iron, 2 sulfur cluster binding"/>
    <property type="evidence" value="ECO:0007669"/>
    <property type="project" value="UniProtKB-KW"/>
</dbReference>
<keyword evidence="1" id="KW-0001">2Fe-2S</keyword>
<evidence type="ECO:0000256" key="2">
    <source>
        <dbReference type="ARBA" id="ARBA00022723"/>
    </source>
</evidence>
<evidence type="ECO:0000256" key="6">
    <source>
        <dbReference type="ARBA" id="ARBA00060707"/>
    </source>
</evidence>
<dbReference type="InterPro" id="IPR036010">
    <property type="entry name" value="2Fe-2S_ferredoxin-like_sf"/>
</dbReference>
<dbReference type="InterPro" id="IPR036884">
    <property type="entry name" value="2Fe-2S-bd_dom_sf"/>
</dbReference>
<feature type="domain" description="2Fe-2S ferredoxin-type" evidence="7">
    <location>
        <begin position="1"/>
        <end position="77"/>
    </location>
</feature>
<comment type="caution">
    <text evidence="8">The sequence shown here is derived from an EMBL/GenBank/DDBJ whole genome shotgun (WGS) entry which is preliminary data.</text>
</comment>
<keyword evidence="5" id="KW-0411">Iron-sulfur</keyword>
<dbReference type="PROSITE" id="PS00197">
    <property type="entry name" value="2FE2S_FER_1"/>
    <property type="match status" value="1"/>
</dbReference>
<organism evidence="8 9">
    <name type="scientific">Dictyobacter arantiisoli</name>
    <dbReference type="NCBI Taxonomy" id="2014874"/>
    <lineage>
        <taxon>Bacteria</taxon>
        <taxon>Bacillati</taxon>
        <taxon>Chloroflexota</taxon>
        <taxon>Ktedonobacteria</taxon>
        <taxon>Ktedonobacterales</taxon>
        <taxon>Dictyobacteraceae</taxon>
        <taxon>Dictyobacter</taxon>
    </lineage>
</organism>
<dbReference type="PANTHER" id="PTHR44379">
    <property type="entry name" value="OXIDOREDUCTASE WITH IRON-SULFUR SUBUNIT"/>
    <property type="match status" value="1"/>
</dbReference>
<dbReference type="GO" id="GO:0016491">
    <property type="term" value="F:oxidoreductase activity"/>
    <property type="evidence" value="ECO:0007669"/>
    <property type="project" value="UniProtKB-KW"/>
</dbReference>
<dbReference type="RefSeq" id="WP_149400962.1">
    <property type="nucleotide sequence ID" value="NZ_BIXY01000016.1"/>
</dbReference>
<accession>A0A5A5T8Z6</accession>
<dbReference type="CDD" id="cd00207">
    <property type="entry name" value="fer2"/>
    <property type="match status" value="1"/>
</dbReference>
<gene>
    <name evidence="8" type="ORF">KDI_15240</name>
</gene>
<evidence type="ECO:0000313" key="8">
    <source>
        <dbReference type="EMBL" id="GCF07960.1"/>
    </source>
</evidence>
<dbReference type="Proteomes" id="UP000322530">
    <property type="component" value="Unassembled WGS sequence"/>
</dbReference>
<evidence type="ECO:0000256" key="4">
    <source>
        <dbReference type="ARBA" id="ARBA00023004"/>
    </source>
</evidence>
<dbReference type="Pfam" id="PF00111">
    <property type="entry name" value="Fer2"/>
    <property type="match status" value="1"/>
</dbReference>
<reference evidence="8 9" key="1">
    <citation type="submission" date="2019-01" db="EMBL/GenBank/DDBJ databases">
        <title>Draft genome sequence of Dictyobacter sp. Uno17.</title>
        <authorList>
            <person name="Wang C.M."/>
            <person name="Zheng Y."/>
            <person name="Sakai Y."/>
            <person name="Abe K."/>
            <person name="Yokota A."/>
            <person name="Yabe S."/>
        </authorList>
    </citation>
    <scope>NUCLEOTIDE SEQUENCE [LARGE SCALE GENOMIC DNA]</scope>
    <source>
        <strain evidence="8 9">Uno17</strain>
    </source>
</reference>
<dbReference type="Gene3D" id="1.10.150.120">
    <property type="entry name" value="[2Fe-2S]-binding domain"/>
    <property type="match status" value="1"/>
</dbReference>
<dbReference type="EMBL" id="BIXY01000016">
    <property type="protein sequence ID" value="GCF07960.1"/>
    <property type="molecule type" value="Genomic_DNA"/>
</dbReference>
<dbReference type="OrthoDB" id="9796880at2"/>
<evidence type="ECO:0000259" key="7">
    <source>
        <dbReference type="PROSITE" id="PS51085"/>
    </source>
</evidence>
<evidence type="ECO:0000256" key="1">
    <source>
        <dbReference type="ARBA" id="ARBA00022714"/>
    </source>
</evidence>
<evidence type="ECO:0000256" key="3">
    <source>
        <dbReference type="ARBA" id="ARBA00023002"/>
    </source>
</evidence>
<name>A0A5A5T8Z6_9CHLR</name>
<comment type="pathway">
    <text evidence="6">Alkaloid degradation; nicotine degradation.</text>
</comment>
<keyword evidence="9" id="KW-1185">Reference proteome</keyword>
<evidence type="ECO:0000313" key="9">
    <source>
        <dbReference type="Proteomes" id="UP000322530"/>
    </source>
</evidence>
<dbReference type="Gene3D" id="3.10.20.30">
    <property type="match status" value="1"/>
</dbReference>
<dbReference type="GO" id="GO:0046872">
    <property type="term" value="F:metal ion binding"/>
    <property type="evidence" value="ECO:0007669"/>
    <property type="project" value="UniProtKB-KW"/>
</dbReference>
<dbReference type="InterPro" id="IPR051452">
    <property type="entry name" value="Diverse_Oxidoreductases"/>
</dbReference>
<keyword evidence="2" id="KW-0479">Metal-binding</keyword>
<sequence>MKISLTVNGTQNTANVEPRILLVDFIRDTLNLTGTKLGCDTGQCGTCVIQVNGKPVKSCSMLAVQVDGCDVKTIEGVSQHGQLNTLQQSLWEKHGLQCGFCTPGMIMTLLDFLQHNEDPSEDEIRSCLEGHLCRCTGYHSVVRAVRDAVVKARQTQSADLLVGSAD</sequence>
<dbReference type="InterPro" id="IPR006058">
    <property type="entry name" value="2Fe2S_fd_BS"/>
</dbReference>
<proteinExistence type="predicted"/>
<dbReference type="FunFam" id="3.10.20.30:FF:000020">
    <property type="entry name" value="Xanthine dehydrogenase iron-sulfur subunit"/>
    <property type="match status" value="1"/>
</dbReference>
<dbReference type="SUPFAM" id="SSF54292">
    <property type="entry name" value="2Fe-2S ferredoxin-like"/>
    <property type="match status" value="1"/>
</dbReference>
<keyword evidence="4" id="KW-0408">Iron</keyword>
<dbReference type="PANTHER" id="PTHR44379:SF5">
    <property type="entry name" value="OXIDOREDUCTASE WITH IRON-SULFUR SUBUNIT"/>
    <property type="match status" value="1"/>
</dbReference>
<keyword evidence="3" id="KW-0560">Oxidoreductase</keyword>
<evidence type="ECO:0000256" key="5">
    <source>
        <dbReference type="ARBA" id="ARBA00023014"/>
    </source>
</evidence>
<dbReference type="Pfam" id="PF01799">
    <property type="entry name" value="Fer2_2"/>
    <property type="match status" value="1"/>
</dbReference>
<dbReference type="AlphaFoldDB" id="A0A5A5T8Z6"/>
<dbReference type="SUPFAM" id="SSF47741">
    <property type="entry name" value="CO dehydrogenase ISP C-domain like"/>
    <property type="match status" value="1"/>
</dbReference>
<dbReference type="InterPro" id="IPR001041">
    <property type="entry name" value="2Fe-2S_ferredoxin-type"/>
</dbReference>
<dbReference type="InterPro" id="IPR012675">
    <property type="entry name" value="Beta-grasp_dom_sf"/>
</dbReference>
<dbReference type="InterPro" id="IPR002888">
    <property type="entry name" value="2Fe-2S-bd"/>
</dbReference>
<protein>
    <submittedName>
        <fullName evidence="8">Carbon monoxide dehydrogenase</fullName>
    </submittedName>
</protein>
<dbReference type="PROSITE" id="PS51085">
    <property type="entry name" value="2FE2S_FER_2"/>
    <property type="match status" value="1"/>
</dbReference>